<protein>
    <submittedName>
        <fullName evidence="1">Uncharacterized protein</fullName>
    </submittedName>
</protein>
<accession>A0A6J7WKW4</accession>
<evidence type="ECO:0000313" key="1">
    <source>
        <dbReference type="EMBL" id="CAB5218436.1"/>
    </source>
</evidence>
<dbReference type="EMBL" id="LR798265">
    <property type="protein sequence ID" value="CAB5218436.1"/>
    <property type="molecule type" value="Genomic_DNA"/>
</dbReference>
<reference evidence="1" key="1">
    <citation type="submission" date="2020-05" db="EMBL/GenBank/DDBJ databases">
        <authorList>
            <person name="Chiriac C."/>
            <person name="Salcher M."/>
            <person name="Ghai R."/>
            <person name="Kavagutti S V."/>
        </authorList>
    </citation>
    <scope>NUCLEOTIDE SEQUENCE</scope>
</reference>
<name>A0A6J7WKW4_9CAUD</name>
<organism evidence="1">
    <name type="scientific">uncultured Caudovirales phage</name>
    <dbReference type="NCBI Taxonomy" id="2100421"/>
    <lineage>
        <taxon>Viruses</taxon>
        <taxon>Duplodnaviria</taxon>
        <taxon>Heunggongvirae</taxon>
        <taxon>Uroviricota</taxon>
        <taxon>Caudoviricetes</taxon>
        <taxon>Peduoviridae</taxon>
        <taxon>Maltschvirus</taxon>
        <taxon>Maltschvirus maltsch</taxon>
    </lineage>
</organism>
<gene>
    <name evidence="1" type="ORF">UFOVP212_32</name>
</gene>
<proteinExistence type="predicted"/>
<sequence length="69" mass="8139">METKLTNLENELLNEIIKCYDEDDNICFVRKLTQQEKGVMSSLVKKRLVYDSFEGETNKGYDSHNYFPI</sequence>